<dbReference type="Proteomes" id="UP001201020">
    <property type="component" value="Chromosome"/>
</dbReference>
<organism evidence="9">
    <name type="scientific">Candidatus Heimdallarchaeum aukensis</name>
    <dbReference type="NCBI Taxonomy" id="2876573"/>
    <lineage>
        <taxon>Archaea</taxon>
        <taxon>Promethearchaeati</taxon>
        <taxon>Candidatus Heimdallarchaeota</taxon>
        <taxon>Candidatus Heimdallarchaeia (ex Rinke et al. 2021) (nom. nud.)</taxon>
        <taxon>Candidatus Heimdallarchaeales</taxon>
        <taxon>Candidatus Heimdallarchaeaceae</taxon>
        <taxon>Candidatus Heimdallarchaeum</taxon>
    </lineage>
</organism>
<comment type="subcellular location">
    <subcellularLocation>
        <location evidence="1">Cell membrane</location>
        <topology evidence="1">Multi-pass membrane protein</topology>
    </subcellularLocation>
</comment>
<feature type="transmembrane region" description="Helical" evidence="7">
    <location>
        <begin position="986"/>
        <end position="1006"/>
    </location>
</feature>
<evidence type="ECO:0000256" key="1">
    <source>
        <dbReference type="ARBA" id="ARBA00004651"/>
    </source>
</evidence>
<evidence type="ECO:0000256" key="5">
    <source>
        <dbReference type="ARBA" id="ARBA00023136"/>
    </source>
</evidence>
<feature type="transmembrane region" description="Helical" evidence="7">
    <location>
        <begin position="440"/>
        <end position="470"/>
    </location>
</feature>
<feature type="transmembrane region" description="Helical" evidence="7">
    <location>
        <begin position="570"/>
        <end position="590"/>
    </location>
</feature>
<evidence type="ECO:0000256" key="2">
    <source>
        <dbReference type="ARBA" id="ARBA00022475"/>
    </source>
</evidence>
<dbReference type="Pfam" id="PF02687">
    <property type="entry name" value="FtsX"/>
    <property type="match status" value="2"/>
</dbReference>
<dbReference type="AlphaFoldDB" id="A0A9Y1BMP9"/>
<evidence type="ECO:0000256" key="7">
    <source>
        <dbReference type="SAM" id="Phobius"/>
    </source>
</evidence>
<keyword evidence="3 7" id="KW-0812">Transmembrane</keyword>
<protein>
    <submittedName>
        <fullName evidence="9">ABC transporter permease</fullName>
    </submittedName>
</protein>
<feature type="transmembrane region" description="Helical" evidence="7">
    <location>
        <begin position="898"/>
        <end position="918"/>
    </location>
</feature>
<comment type="similarity">
    <text evidence="6">Belongs to the ABC-4 integral membrane protein family.</text>
</comment>
<feature type="transmembrane region" description="Helical" evidence="7">
    <location>
        <begin position="490"/>
        <end position="516"/>
    </location>
</feature>
<accession>A0A9Y1BMP9</accession>
<sequence>MINPIDETKARKVFLKSLFIITRTFYYKIFQYSKIKQKIETRKNNIKYIIGVLISLVFIWLIPFLLLLDFLLILFLPSLHIFKPMFKAGWKFNLITTVGVVLAVSIISQYVFFIYSYQYQAFELYLEDEPRTFIQAQIDSVYIQPSYTQTYLIDRIADITIQEMNLTNNILQRDLFFKRGTFTSTYDPIAKQTYLPNLPLVGLTDRLSLFLSNHLTQGRFPENNGEVLAFLTSNSYNHSTIRVNSTISLYIPISLLKQASLSAPQAQTEVTVTGIVIADNLTDFSVIGSNKGIPFDVFLNLYEGNAVLAPWIIAARILSSIQLTYGFASIYENLFYDIGTIDTFNLDGEISKLKELAINLKDSYLQMGGYTGVDINSYLLTALEEFKAEYNLYQIFMFAFLAPIIVLTLILTIYAANLVRKKRERQLTILTERGTTKIEIGSYLALESLIFGIIALFLGIALGIPISALLTKSTGFLSFSNQTSSLQLKIPSLSQALFGSLLVIFIIQTFNVITLLKTRSIEDYGKVEKTLPNFYRYYVDIIFISTGAILWFIYQLPVLSGFRDKTTKSIGIPAMIVLLFGVVLLIQRLLPLFSKFILKITQFPNDKVRKKLRLDIFSLGIKEITRYQSSFVRSSVILSLSFAIVVSAIIVPASYQRFNTDGAYYDLGADIVIENFPLENKFLIGEIENLTEIQSTCVVKYAALSDVSGDYAITHAILGIEVNKFAQTAFFREDFSDYSLEELLSLLSDDTTLLAQEDEIKIINKGVGDSLILGYRAYNETRRETDGSPFYRSNITVEIAGLFKYWPVLVKEISTTNVLSILNHFVANISIFNKLELSPFEITDYLLIKVNQGEDIEEVTKKIKTVAGSNVDNVYSKIFVREGSARSSILYSAINSTLIMSFTINSLIIALYASVQLIERSREIATMKAIGVSKTQLLLLFLSEYATLLIFSTIMGLLSGLFSSWMLMNIITINRSIPPFIMKFPAFYIALVAIILFLTAFIGALIPSLTATNKNIGTDLRQSS</sequence>
<evidence type="ECO:0000256" key="4">
    <source>
        <dbReference type="ARBA" id="ARBA00022989"/>
    </source>
</evidence>
<feature type="domain" description="ABC3 transporter permease C-terminal" evidence="8">
    <location>
        <begin position="898"/>
        <end position="1016"/>
    </location>
</feature>
<dbReference type="PANTHER" id="PTHR30572:SF4">
    <property type="entry name" value="ABC TRANSPORTER PERMEASE YTRF"/>
    <property type="match status" value="1"/>
</dbReference>
<gene>
    <name evidence="9" type="ORF">K9W45_05380</name>
</gene>
<evidence type="ECO:0000256" key="6">
    <source>
        <dbReference type="ARBA" id="ARBA00038076"/>
    </source>
</evidence>
<feature type="transmembrane region" description="Helical" evidence="7">
    <location>
        <begin position="636"/>
        <end position="655"/>
    </location>
</feature>
<keyword evidence="5 7" id="KW-0472">Membrane</keyword>
<dbReference type="PANTHER" id="PTHR30572">
    <property type="entry name" value="MEMBRANE COMPONENT OF TRANSPORTER-RELATED"/>
    <property type="match status" value="1"/>
</dbReference>
<dbReference type="GO" id="GO:0022857">
    <property type="term" value="F:transmembrane transporter activity"/>
    <property type="evidence" value="ECO:0007669"/>
    <property type="project" value="TreeGrafter"/>
</dbReference>
<dbReference type="EMBL" id="CP084166">
    <property type="protein sequence ID" value="UJG41896.1"/>
    <property type="molecule type" value="Genomic_DNA"/>
</dbReference>
<evidence type="ECO:0000313" key="9">
    <source>
        <dbReference type="EMBL" id="UJG41896.1"/>
    </source>
</evidence>
<feature type="transmembrane region" description="Helical" evidence="7">
    <location>
        <begin position="938"/>
        <end position="966"/>
    </location>
</feature>
<dbReference type="InterPro" id="IPR003838">
    <property type="entry name" value="ABC3_permease_C"/>
</dbReference>
<feature type="domain" description="ABC3 transporter permease C-terminal" evidence="8">
    <location>
        <begin position="399"/>
        <end position="517"/>
    </location>
</feature>
<proteinExistence type="inferred from homology"/>
<dbReference type="InterPro" id="IPR050250">
    <property type="entry name" value="Macrolide_Exporter_MacB"/>
</dbReference>
<feature type="transmembrane region" description="Helical" evidence="7">
    <location>
        <begin position="537"/>
        <end position="558"/>
    </location>
</feature>
<name>A0A9Y1BMP9_9ARCH</name>
<dbReference type="GO" id="GO:0005886">
    <property type="term" value="C:plasma membrane"/>
    <property type="evidence" value="ECO:0007669"/>
    <property type="project" value="UniProtKB-SubCell"/>
</dbReference>
<feature type="transmembrane region" description="Helical" evidence="7">
    <location>
        <begin position="94"/>
        <end position="115"/>
    </location>
</feature>
<keyword evidence="2" id="KW-1003">Cell membrane</keyword>
<evidence type="ECO:0000259" key="8">
    <source>
        <dbReference type="Pfam" id="PF02687"/>
    </source>
</evidence>
<feature type="transmembrane region" description="Helical" evidence="7">
    <location>
        <begin position="395"/>
        <end position="419"/>
    </location>
</feature>
<keyword evidence="4 7" id="KW-1133">Transmembrane helix</keyword>
<evidence type="ECO:0000256" key="3">
    <source>
        <dbReference type="ARBA" id="ARBA00022692"/>
    </source>
</evidence>
<reference evidence="9" key="1">
    <citation type="journal article" date="2022" name="Nat. Microbiol.">
        <title>Unique mobile elements and scalable gene flow at the prokaryote-eukaryote boundary revealed by circularized Asgard archaea genomes.</title>
        <authorList>
            <person name="Wu F."/>
            <person name="Speth D.R."/>
            <person name="Philosof A."/>
            <person name="Cremiere A."/>
            <person name="Narayanan A."/>
            <person name="Barco R.A."/>
            <person name="Connon S.A."/>
            <person name="Amend J.P."/>
            <person name="Antoshechkin I.A."/>
            <person name="Orphan V.J."/>
        </authorList>
    </citation>
    <scope>NUCLEOTIDE SEQUENCE</scope>
    <source>
        <strain evidence="9">PM71</strain>
    </source>
</reference>
<feature type="transmembrane region" description="Helical" evidence="7">
    <location>
        <begin position="50"/>
        <end position="74"/>
    </location>
</feature>